<evidence type="ECO:0000256" key="3">
    <source>
        <dbReference type="ARBA" id="ARBA00022723"/>
    </source>
</evidence>
<dbReference type="InterPro" id="IPR031167">
    <property type="entry name" value="G_OBG"/>
</dbReference>
<dbReference type="InterPro" id="IPR014100">
    <property type="entry name" value="GTP-bd_Obg/CgtA"/>
</dbReference>
<feature type="binding site" evidence="8">
    <location>
        <begin position="166"/>
        <end position="173"/>
    </location>
    <ligand>
        <name>GTP</name>
        <dbReference type="ChEBI" id="CHEBI:37565"/>
    </ligand>
</feature>
<dbReference type="InterPro" id="IPR027417">
    <property type="entry name" value="P-loop_NTPase"/>
</dbReference>
<sequence>MKFVDQVSILVKAGDGGNGAVAFRREKYVDKGGPSGGDGGNGGSVIFEADPQLTTLLDFRFQQHHKARSGQHGMGSDMYGRAGEDLILKAPVGTLIIDEASGELLKDLSTPGEQWVAAKGGSGGWGNMHFATSTRQTPRFAKDGTLGEERHLVLELKLLADVGLLGFPNAGKSTFITRVSRARPKVADYPFTTLVPNLGVVEFRERKSFVMADIPGLIEGASEGHGLGHQFLRHVERCRVLVHLVDLSVADEGRDPVEDFDTINRELGKYSALLAEKPQIVVANKLDLPHAREALPAFVDAMAKRGVRVFEVSGATGEGAQAVLDACGRVLFSGDGERKMRLKSRHGTADVVTAADALLASKPAKKTKPAPAKKAAPVKKPAAKKKVAPAPAKKKAKKK</sequence>
<gene>
    <name evidence="8" type="primary">obg</name>
    <name evidence="12" type="ORF">DI536_02430</name>
</gene>
<dbReference type="GO" id="GO:0003924">
    <property type="term" value="F:GTPase activity"/>
    <property type="evidence" value="ECO:0007669"/>
    <property type="project" value="UniProtKB-UniRule"/>
</dbReference>
<keyword evidence="3 8" id="KW-0479">Metal-binding</keyword>
<comment type="subcellular location">
    <subcellularLocation>
        <location evidence="8">Cytoplasm</location>
    </subcellularLocation>
</comment>
<feature type="binding site" evidence="8">
    <location>
        <begin position="191"/>
        <end position="195"/>
    </location>
    <ligand>
        <name>GTP</name>
        <dbReference type="ChEBI" id="CHEBI:37565"/>
    </ligand>
</feature>
<dbReference type="InterPro" id="IPR036726">
    <property type="entry name" value="GTP1_OBG_dom_sf"/>
</dbReference>
<keyword evidence="6 8" id="KW-0460">Magnesium</keyword>
<keyword evidence="2 8" id="KW-0963">Cytoplasm</keyword>
<feature type="binding site" evidence="8">
    <location>
        <begin position="284"/>
        <end position="287"/>
    </location>
    <ligand>
        <name>GTP</name>
        <dbReference type="ChEBI" id="CHEBI:37565"/>
    </ligand>
</feature>
<dbReference type="Pfam" id="PF01018">
    <property type="entry name" value="GTP1_OBG"/>
    <property type="match status" value="1"/>
</dbReference>
<reference evidence="12 13" key="1">
    <citation type="submission" date="2017-08" db="EMBL/GenBank/DDBJ databases">
        <title>Infants hospitalized years apart are colonized by the same room-sourced microbial strains.</title>
        <authorList>
            <person name="Brooks B."/>
            <person name="Olm M.R."/>
            <person name="Firek B.A."/>
            <person name="Baker R."/>
            <person name="Thomas B.C."/>
            <person name="Morowitz M.J."/>
            <person name="Banfield J.F."/>
        </authorList>
    </citation>
    <scope>NUCLEOTIDE SEQUENCE [LARGE SCALE GENOMIC DNA]</scope>
    <source>
        <strain evidence="12">S2_003_000_R2_14</strain>
    </source>
</reference>
<dbReference type="CDD" id="cd01898">
    <property type="entry name" value="Obg"/>
    <property type="match status" value="1"/>
</dbReference>
<comment type="caution">
    <text evidence="12">The sequence shown here is derived from an EMBL/GenBank/DDBJ whole genome shotgun (WGS) entry which is preliminary data.</text>
</comment>
<dbReference type="PANTHER" id="PTHR11702:SF31">
    <property type="entry name" value="MITOCHONDRIAL RIBOSOME-ASSOCIATED GTPASE 2"/>
    <property type="match status" value="1"/>
</dbReference>
<organism evidence="12 13">
    <name type="scientific">Archangium gephyra</name>
    <dbReference type="NCBI Taxonomy" id="48"/>
    <lineage>
        <taxon>Bacteria</taxon>
        <taxon>Pseudomonadati</taxon>
        <taxon>Myxococcota</taxon>
        <taxon>Myxococcia</taxon>
        <taxon>Myxococcales</taxon>
        <taxon>Cystobacterineae</taxon>
        <taxon>Archangiaceae</taxon>
        <taxon>Archangium</taxon>
    </lineage>
</organism>
<dbReference type="Pfam" id="PF01926">
    <property type="entry name" value="MMR_HSR1"/>
    <property type="match status" value="1"/>
</dbReference>
<keyword evidence="4 8" id="KW-0547">Nucleotide-binding</keyword>
<dbReference type="EC" id="3.6.5.-" evidence="8"/>
<comment type="similarity">
    <text evidence="1 8">Belongs to the TRAFAC class OBG-HflX-like GTPase superfamily. OBG GTPase family.</text>
</comment>
<feature type="compositionally biased region" description="Low complexity" evidence="9">
    <location>
        <begin position="369"/>
        <end position="380"/>
    </location>
</feature>
<accession>A0A2W5U2S7</accession>
<evidence type="ECO:0000256" key="4">
    <source>
        <dbReference type="ARBA" id="ARBA00022741"/>
    </source>
</evidence>
<evidence type="ECO:0000256" key="8">
    <source>
        <dbReference type="HAMAP-Rule" id="MF_01454"/>
    </source>
</evidence>
<dbReference type="InterPro" id="IPR006074">
    <property type="entry name" value="GTP1-OBG_CS"/>
</dbReference>
<dbReference type="GO" id="GO:0005737">
    <property type="term" value="C:cytoplasm"/>
    <property type="evidence" value="ECO:0007669"/>
    <property type="project" value="UniProtKB-SubCell"/>
</dbReference>
<feature type="binding site" evidence="8">
    <location>
        <position position="193"/>
    </location>
    <ligand>
        <name>Mg(2+)</name>
        <dbReference type="ChEBI" id="CHEBI:18420"/>
    </ligand>
</feature>
<evidence type="ECO:0000256" key="7">
    <source>
        <dbReference type="ARBA" id="ARBA00023134"/>
    </source>
</evidence>
<dbReference type="GO" id="GO:0043022">
    <property type="term" value="F:ribosome binding"/>
    <property type="evidence" value="ECO:0007669"/>
    <property type="project" value="UniProtKB-ARBA"/>
</dbReference>
<dbReference type="Gene3D" id="3.40.50.300">
    <property type="entry name" value="P-loop containing nucleotide triphosphate hydrolases"/>
    <property type="match status" value="1"/>
</dbReference>
<comment type="subunit">
    <text evidence="8">Monomer.</text>
</comment>
<feature type="domain" description="OBG-type G" evidence="10">
    <location>
        <begin position="160"/>
        <end position="332"/>
    </location>
</feature>
<dbReference type="PROSITE" id="PS51883">
    <property type="entry name" value="OBG"/>
    <property type="match status" value="1"/>
</dbReference>
<dbReference type="PIRSF" id="PIRSF002401">
    <property type="entry name" value="GTP_bd_Obg/CgtA"/>
    <property type="match status" value="1"/>
</dbReference>
<dbReference type="EMBL" id="QFQP01000001">
    <property type="protein sequence ID" value="PZR18756.1"/>
    <property type="molecule type" value="Genomic_DNA"/>
</dbReference>
<evidence type="ECO:0000313" key="12">
    <source>
        <dbReference type="EMBL" id="PZR18756.1"/>
    </source>
</evidence>
<evidence type="ECO:0000256" key="6">
    <source>
        <dbReference type="ARBA" id="ARBA00022842"/>
    </source>
</evidence>
<evidence type="ECO:0000313" key="13">
    <source>
        <dbReference type="Proteomes" id="UP000249061"/>
    </source>
</evidence>
<evidence type="ECO:0000256" key="1">
    <source>
        <dbReference type="ARBA" id="ARBA00007699"/>
    </source>
</evidence>
<feature type="binding site" evidence="8">
    <location>
        <position position="173"/>
    </location>
    <ligand>
        <name>Mg(2+)</name>
        <dbReference type="ChEBI" id="CHEBI:18420"/>
    </ligand>
</feature>
<keyword evidence="5 8" id="KW-0378">Hydrolase</keyword>
<dbReference type="PROSITE" id="PS00905">
    <property type="entry name" value="GTP1_OBG"/>
    <property type="match status" value="1"/>
</dbReference>
<protein>
    <recommendedName>
        <fullName evidence="8">GTPase Obg</fullName>
        <ecNumber evidence="8">3.6.5.-</ecNumber>
    </recommendedName>
    <alternativeName>
        <fullName evidence="8">GTP-binding protein Obg</fullName>
    </alternativeName>
</protein>
<evidence type="ECO:0000256" key="2">
    <source>
        <dbReference type="ARBA" id="ARBA00022490"/>
    </source>
</evidence>
<dbReference type="SUPFAM" id="SSF52540">
    <property type="entry name" value="P-loop containing nucleoside triphosphate hydrolases"/>
    <property type="match status" value="1"/>
</dbReference>
<dbReference type="NCBIfam" id="NF008956">
    <property type="entry name" value="PRK12299.1"/>
    <property type="match status" value="1"/>
</dbReference>
<feature type="region of interest" description="Disordered" evidence="9">
    <location>
        <begin position="360"/>
        <end position="399"/>
    </location>
</feature>
<dbReference type="FunFam" id="2.70.210.12:FF:000001">
    <property type="entry name" value="GTPase Obg"/>
    <property type="match status" value="1"/>
</dbReference>
<dbReference type="GO" id="GO:0042254">
    <property type="term" value="P:ribosome biogenesis"/>
    <property type="evidence" value="ECO:0007669"/>
    <property type="project" value="UniProtKB-UniRule"/>
</dbReference>
<feature type="compositionally biased region" description="Basic residues" evidence="9">
    <location>
        <begin position="381"/>
        <end position="399"/>
    </location>
</feature>
<feature type="binding site" evidence="8">
    <location>
        <begin position="313"/>
        <end position="315"/>
    </location>
    <ligand>
        <name>GTP</name>
        <dbReference type="ChEBI" id="CHEBI:37565"/>
    </ligand>
</feature>
<feature type="binding site" evidence="8">
    <location>
        <begin position="213"/>
        <end position="216"/>
    </location>
    <ligand>
        <name>GTP</name>
        <dbReference type="ChEBI" id="CHEBI:37565"/>
    </ligand>
</feature>
<dbReference type="GO" id="GO:0005525">
    <property type="term" value="F:GTP binding"/>
    <property type="evidence" value="ECO:0007669"/>
    <property type="project" value="UniProtKB-UniRule"/>
</dbReference>
<dbReference type="NCBIfam" id="NF008955">
    <property type="entry name" value="PRK12297.1"/>
    <property type="match status" value="1"/>
</dbReference>
<proteinExistence type="inferred from homology"/>
<comment type="cofactor">
    <cofactor evidence="8">
        <name>Mg(2+)</name>
        <dbReference type="ChEBI" id="CHEBI:18420"/>
    </cofactor>
</comment>
<keyword evidence="7 8" id="KW-0342">GTP-binding</keyword>
<dbReference type="NCBIfam" id="TIGR02729">
    <property type="entry name" value="Obg_CgtA"/>
    <property type="match status" value="1"/>
</dbReference>
<dbReference type="PROSITE" id="PS51710">
    <property type="entry name" value="G_OBG"/>
    <property type="match status" value="1"/>
</dbReference>
<dbReference type="PANTHER" id="PTHR11702">
    <property type="entry name" value="DEVELOPMENTALLY REGULATED GTP-BINDING PROTEIN-RELATED"/>
    <property type="match status" value="1"/>
</dbReference>
<dbReference type="NCBIfam" id="NF008954">
    <property type="entry name" value="PRK12296.1"/>
    <property type="match status" value="1"/>
</dbReference>
<dbReference type="Proteomes" id="UP000249061">
    <property type="component" value="Unassembled WGS sequence"/>
</dbReference>
<evidence type="ECO:0000259" key="11">
    <source>
        <dbReference type="PROSITE" id="PS51883"/>
    </source>
</evidence>
<dbReference type="SUPFAM" id="SSF82051">
    <property type="entry name" value="Obg GTP-binding protein N-terminal domain"/>
    <property type="match status" value="1"/>
</dbReference>
<dbReference type="InterPro" id="IPR045086">
    <property type="entry name" value="OBG_GTPase"/>
</dbReference>
<dbReference type="InterPro" id="IPR006169">
    <property type="entry name" value="GTP1_OBG_dom"/>
</dbReference>
<evidence type="ECO:0000256" key="9">
    <source>
        <dbReference type="SAM" id="MobiDB-lite"/>
    </source>
</evidence>
<evidence type="ECO:0000259" key="10">
    <source>
        <dbReference type="PROSITE" id="PS51710"/>
    </source>
</evidence>
<feature type="domain" description="Obg" evidence="11">
    <location>
        <begin position="1"/>
        <end position="159"/>
    </location>
</feature>
<dbReference type="AlphaFoldDB" id="A0A2W5U2S7"/>
<dbReference type="GO" id="GO:0000287">
    <property type="term" value="F:magnesium ion binding"/>
    <property type="evidence" value="ECO:0007669"/>
    <property type="project" value="InterPro"/>
</dbReference>
<dbReference type="Gene3D" id="2.70.210.12">
    <property type="entry name" value="GTP1/OBG domain"/>
    <property type="match status" value="1"/>
</dbReference>
<dbReference type="HAMAP" id="MF_01454">
    <property type="entry name" value="GTPase_Obg"/>
    <property type="match status" value="1"/>
</dbReference>
<dbReference type="PRINTS" id="PR00326">
    <property type="entry name" value="GTP1OBG"/>
</dbReference>
<name>A0A2W5U2S7_9BACT</name>
<evidence type="ECO:0000256" key="5">
    <source>
        <dbReference type="ARBA" id="ARBA00022801"/>
    </source>
</evidence>
<dbReference type="InterPro" id="IPR006073">
    <property type="entry name" value="GTP-bd"/>
</dbReference>
<comment type="function">
    <text evidence="8">An essential GTPase which binds GTP, GDP and possibly (p)ppGpp with moderate affinity, with high nucleotide exchange rates and a fairly low GTP hydrolysis rate. Plays a role in control of the cell cycle, stress response, ribosome biogenesis and in those bacteria that undergo differentiation, in morphogenesis control.</text>
</comment>